<accession>A0AAX6M8N0</accession>
<keyword evidence="2 6" id="KW-0812">Transmembrane</keyword>
<dbReference type="Pfam" id="PF20684">
    <property type="entry name" value="Fung_rhodopsin"/>
    <property type="match status" value="1"/>
</dbReference>
<evidence type="ECO:0000259" key="7">
    <source>
        <dbReference type="Pfam" id="PF20684"/>
    </source>
</evidence>
<evidence type="ECO:0000313" key="9">
    <source>
        <dbReference type="Proteomes" id="UP001369815"/>
    </source>
</evidence>
<dbReference type="GO" id="GO:0016020">
    <property type="term" value="C:membrane"/>
    <property type="evidence" value="ECO:0007669"/>
    <property type="project" value="UniProtKB-SubCell"/>
</dbReference>
<dbReference type="Proteomes" id="UP001369815">
    <property type="component" value="Unassembled WGS sequence"/>
</dbReference>
<dbReference type="EMBL" id="JBANMG010000009">
    <property type="protein sequence ID" value="KAK6949010.1"/>
    <property type="molecule type" value="Genomic_DNA"/>
</dbReference>
<protein>
    <recommendedName>
        <fullName evidence="7">Rhodopsin domain-containing protein</fullName>
    </recommendedName>
</protein>
<proteinExistence type="inferred from homology"/>
<comment type="caution">
    <text evidence="8">The sequence shown here is derived from an EMBL/GenBank/DDBJ whole genome shotgun (WGS) entry which is preliminary data.</text>
</comment>
<dbReference type="InterPro" id="IPR052337">
    <property type="entry name" value="SAT4-like"/>
</dbReference>
<dbReference type="AlphaFoldDB" id="A0AAX6M8N0"/>
<name>A0AAX6M8N0_9PEZI</name>
<sequence>MSTTTSTPYLDRYYNPYTRPVLIGTGVLFIFIPILSVGFRFYARSLSSAKRGIDDWITIPSMVICIGLSITQIIATTVGGLGTHQILVNGQLAHTEQLYVYEKTKYVCELLGTIGLWVIKLSVLLFYRRIFSVRAFRIVNNIFIGLTVAWGIAFTFTVAFQCTPVSTLWDKFETEYGAYCIKIQPSSFALAISDLILDALILVIPMPHVRRLNMPWRQKIAVAGMLLLGSV</sequence>
<organism evidence="8 9">
    <name type="scientific">Daldinia eschscholtzii</name>
    <dbReference type="NCBI Taxonomy" id="292717"/>
    <lineage>
        <taxon>Eukaryota</taxon>
        <taxon>Fungi</taxon>
        <taxon>Dikarya</taxon>
        <taxon>Ascomycota</taxon>
        <taxon>Pezizomycotina</taxon>
        <taxon>Sordariomycetes</taxon>
        <taxon>Xylariomycetidae</taxon>
        <taxon>Xylariales</taxon>
        <taxon>Hypoxylaceae</taxon>
        <taxon>Daldinia</taxon>
    </lineage>
</organism>
<feature type="domain" description="Rhodopsin" evidence="7">
    <location>
        <begin position="39"/>
        <end position="230"/>
    </location>
</feature>
<feature type="transmembrane region" description="Helical" evidence="6">
    <location>
        <begin position="188"/>
        <end position="209"/>
    </location>
</feature>
<comment type="subcellular location">
    <subcellularLocation>
        <location evidence="1">Membrane</location>
        <topology evidence="1">Multi-pass membrane protein</topology>
    </subcellularLocation>
</comment>
<evidence type="ECO:0000256" key="2">
    <source>
        <dbReference type="ARBA" id="ARBA00022692"/>
    </source>
</evidence>
<feature type="transmembrane region" description="Helical" evidence="6">
    <location>
        <begin position="139"/>
        <end position="160"/>
    </location>
</feature>
<dbReference type="PANTHER" id="PTHR33048:SF134">
    <property type="entry name" value="INTEGRAL MEMBRANE PROTEIN"/>
    <property type="match status" value="1"/>
</dbReference>
<evidence type="ECO:0000256" key="5">
    <source>
        <dbReference type="ARBA" id="ARBA00038359"/>
    </source>
</evidence>
<evidence type="ECO:0000256" key="6">
    <source>
        <dbReference type="SAM" id="Phobius"/>
    </source>
</evidence>
<reference evidence="8 9" key="1">
    <citation type="journal article" date="2024" name="Front Chem Biol">
        <title>Unveiling the potential of Daldinia eschscholtzii MFLUCC 19-0629 through bioactivity and bioinformatics studies for enhanced sustainable agriculture production.</title>
        <authorList>
            <person name="Brooks S."/>
            <person name="Weaver J.A."/>
            <person name="Klomchit A."/>
            <person name="Alharthi S.A."/>
            <person name="Onlamun T."/>
            <person name="Nurani R."/>
            <person name="Vong T.K."/>
            <person name="Alberti F."/>
            <person name="Greco C."/>
        </authorList>
    </citation>
    <scope>NUCLEOTIDE SEQUENCE [LARGE SCALE GENOMIC DNA]</scope>
    <source>
        <strain evidence="8">MFLUCC 19-0629</strain>
    </source>
</reference>
<evidence type="ECO:0000313" key="8">
    <source>
        <dbReference type="EMBL" id="KAK6949010.1"/>
    </source>
</evidence>
<keyword evidence="4 6" id="KW-0472">Membrane</keyword>
<evidence type="ECO:0000256" key="1">
    <source>
        <dbReference type="ARBA" id="ARBA00004141"/>
    </source>
</evidence>
<feature type="transmembrane region" description="Helical" evidence="6">
    <location>
        <begin position="55"/>
        <end position="75"/>
    </location>
</feature>
<dbReference type="PANTHER" id="PTHR33048">
    <property type="entry name" value="PTH11-LIKE INTEGRAL MEMBRANE PROTEIN (AFU_ORTHOLOGUE AFUA_5G11245)"/>
    <property type="match status" value="1"/>
</dbReference>
<evidence type="ECO:0000256" key="3">
    <source>
        <dbReference type="ARBA" id="ARBA00022989"/>
    </source>
</evidence>
<keyword evidence="3 6" id="KW-1133">Transmembrane helix</keyword>
<keyword evidence="9" id="KW-1185">Reference proteome</keyword>
<gene>
    <name evidence="8" type="ORF">Daesc_009082</name>
</gene>
<feature type="transmembrane region" description="Helical" evidence="6">
    <location>
        <begin position="110"/>
        <end position="127"/>
    </location>
</feature>
<comment type="similarity">
    <text evidence="5">Belongs to the SAT4 family.</text>
</comment>
<feature type="transmembrane region" description="Helical" evidence="6">
    <location>
        <begin position="20"/>
        <end position="43"/>
    </location>
</feature>
<dbReference type="InterPro" id="IPR049326">
    <property type="entry name" value="Rhodopsin_dom_fungi"/>
</dbReference>
<evidence type="ECO:0000256" key="4">
    <source>
        <dbReference type="ARBA" id="ARBA00023136"/>
    </source>
</evidence>